<dbReference type="OrthoDB" id="443318at2759"/>
<dbReference type="SUPFAM" id="SSF53474">
    <property type="entry name" value="alpha/beta-Hydrolases"/>
    <property type="match status" value="1"/>
</dbReference>
<evidence type="ECO:0000256" key="3">
    <source>
        <dbReference type="ARBA" id="ARBA00022670"/>
    </source>
</evidence>
<dbReference type="EMBL" id="ML977381">
    <property type="protein sequence ID" value="KAF2105440.1"/>
    <property type="molecule type" value="Genomic_DNA"/>
</dbReference>
<dbReference type="PRINTS" id="PR00724">
    <property type="entry name" value="CRBOXYPTASEC"/>
</dbReference>
<name>A0A6A5YEV8_9PLEO</name>
<keyword evidence="3 6" id="KW-0645">Protease</keyword>
<evidence type="ECO:0000256" key="2">
    <source>
        <dbReference type="ARBA" id="ARBA00022645"/>
    </source>
</evidence>
<keyword evidence="2 6" id="KW-0121">Carboxypeptidase</keyword>
<evidence type="ECO:0000313" key="8">
    <source>
        <dbReference type="Proteomes" id="UP000799770"/>
    </source>
</evidence>
<dbReference type="AlphaFoldDB" id="A0A6A5YEV8"/>
<accession>A0A6A5YEV8</accession>
<dbReference type="GO" id="GO:0004185">
    <property type="term" value="F:serine-type carboxypeptidase activity"/>
    <property type="evidence" value="ECO:0007669"/>
    <property type="project" value="UniProtKB-UniRule"/>
</dbReference>
<feature type="signal peptide" evidence="6">
    <location>
        <begin position="1"/>
        <end position="22"/>
    </location>
</feature>
<dbReference type="PANTHER" id="PTHR11802:SF131">
    <property type="entry name" value="CARBOXYPEPTIDASE"/>
    <property type="match status" value="1"/>
</dbReference>
<dbReference type="GO" id="GO:0006508">
    <property type="term" value="P:proteolysis"/>
    <property type="evidence" value="ECO:0007669"/>
    <property type="project" value="UniProtKB-KW"/>
</dbReference>
<proteinExistence type="inferred from homology"/>
<feature type="chain" id="PRO_5025712714" description="Carboxypeptidase" evidence="6">
    <location>
        <begin position="23"/>
        <end position="591"/>
    </location>
</feature>
<keyword evidence="4 6" id="KW-0378">Hydrolase</keyword>
<keyword evidence="8" id="KW-1185">Reference proteome</keyword>
<organism evidence="7 8">
    <name type="scientific">Lophiotrema nucula</name>
    <dbReference type="NCBI Taxonomy" id="690887"/>
    <lineage>
        <taxon>Eukaryota</taxon>
        <taxon>Fungi</taxon>
        <taxon>Dikarya</taxon>
        <taxon>Ascomycota</taxon>
        <taxon>Pezizomycotina</taxon>
        <taxon>Dothideomycetes</taxon>
        <taxon>Pleosporomycetidae</taxon>
        <taxon>Pleosporales</taxon>
        <taxon>Lophiotremataceae</taxon>
        <taxon>Lophiotrema</taxon>
    </lineage>
</organism>
<evidence type="ECO:0000313" key="7">
    <source>
        <dbReference type="EMBL" id="KAF2105440.1"/>
    </source>
</evidence>
<dbReference type="PROSITE" id="PS00131">
    <property type="entry name" value="CARBOXYPEPT_SER_SER"/>
    <property type="match status" value="1"/>
</dbReference>
<dbReference type="Pfam" id="PF00450">
    <property type="entry name" value="Peptidase_S10"/>
    <property type="match status" value="1"/>
</dbReference>
<keyword evidence="6" id="KW-0732">Signal</keyword>
<dbReference type="Proteomes" id="UP000799770">
    <property type="component" value="Unassembled WGS sequence"/>
</dbReference>
<dbReference type="InterPro" id="IPR029058">
    <property type="entry name" value="AB_hydrolase_fold"/>
</dbReference>
<sequence>MIPKSLATPLLALLCLALQTAAVSKKQWSKRSDHLYLPKKINDYKIATAPNNVTVRYKNPGICETTPGVESYSGYVDLAPNVHVFYWFFESRNNPAEDPFTLWLNGGPGSDSLIGLFEENGPCMIDDNLTAVYNPYSWNNVSNMLYISQPVGTGFSYQKQGVGSFNSWSEDFHYNSSEWPATGRWPLLDPLNTGTIDTTDLAAVATWHVFQALLATIPKFDAKLGALDSARDFNLFTESYGGHYGPAFFSYFYNQNLKIANGSMPGYPLKFNSLGIINGIIDEEVQADWYPEFAVNNTYGIKAYNDTVYSYAKFANNMFNGCRYQIDLCRAAAEGNVSYYHVDAKITEAELTPGELQVCNEAADMCRDNVESPYYFYGGRGVYDIRHPYEDPDPPSNYPGYLNQAEIQEALGVTLNYSGTNGIYYAFQNTGDFIFPNFRLDLEYLLDQDVRVSLAYGDADYICNWFGGQAISLAVNYTHTEEFGSAGYEAMVVDGTEYGEVRQYGNFSFARVYESGHEVPYYQPVAALAYFNRTLFHWDIATGEKQVTANLTSSGPANATHTNSFVPLTSSIIQEFPIPIYPTATAAASGY</sequence>
<evidence type="ECO:0000256" key="4">
    <source>
        <dbReference type="ARBA" id="ARBA00022801"/>
    </source>
</evidence>
<protein>
    <recommendedName>
        <fullName evidence="6">Carboxypeptidase</fullName>
        <ecNumber evidence="6">3.4.16.-</ecNumber>
    </recommendedName>
</protein>
<evidence type="ECO:0000256" key="1">
    <source>
        <dbReference type="ARBA" id="ARBA00009431"/>
    </source>
</evidence>
<dbReference type="InterPro" id="IPR018202">
    <property type="entry name" value="Ser_caboxypep_ser_AS"/>
</dbReference>
<evidence type="ECO:0000256" key="5">
    <source>
        <dbReference type="ARBA" id="ARBA00023180"/>
    </source>
</evidence>
<comment type="similarity">
    <text evidence="1 6">Belongs to the peptidase S10 family.</text>
</comment>
<dbReference type="Gene3D" id="3.40.50.1820">
    <property type="entry name" value="alpha/beta hydrolase"/>
    <property type="match status" value="1"/>
</dbReference>
<reference evidence="7" key="1">
    <citation type="journal article" date="2020" name="Stud. Mycol.">
        <title>101 Dothideomycetes genomes: a test case for predicting lifestyles and emergence of pathogens.</title>
        <authorList>
            <person name="Haridas S."/>
            <person name="Albert R."/>
            <person name="Binder M."/>
            <person name="Bloem J."/>
            <person name="Labutti K."/>
            <person name="Salamov A."/>
            <person name="Andreopoulos B."/>
            <person name="Baker S."/>
            <person name="Barry K."/>
            <person name="Bills G."/>
            <person name="Bluhm B."/>
            <person name="Cannon C."/>
            <person name="Castanera R."/>
            <person name="Culley D."/>
            <person name="Daum C."/>
            <person name="Ezra D."/>
            <person name="Gonzalez J."/>
            <person name="Henrissat B."/>
            <person name="Kuo A."/>
            <person name="Liang C."/>
            <person name="Lipzen A."/>
            <person name="Lutzoni F."/>
            <person name="Magnuson J."/>
            <person name="Mondo S."/>
            <person name="Nolan M."/>
            <person name="Ohm R."/>
            <person name="Pangilinan J."/>
            <person name="Park H.-J."/>
            <person name="Ramirez L."/>
            <person name="Alfaro M."/>
            <person name="Sun H."/>
            <person name="Tritt A."/>
            <person name="Yoshinaga Y."/>
            <person name="Zwiers L.-H."/>
            <person name="Turgeon B."/>
            <person name="Goodwin S."/>
            <person name="Spatafora J."/>
            <person name="Crous P."/>
            <person name="Grigoriev I."/>
        </authorList>
    </citation>
    <scope>NUCLEOTIDE SEQUENCE</scope>
    <source>
        <strain evidence="7">CBS 627.86</strain>
    </source>
</reference>
<dbReference type="InterPro" id="IPR001563">
    <property type="entry name" value="Peptidase_S10"/>
</dbReference>
<keyword evidence="5" id="KW-0325">Glycoprotein</keyword>
<dbReference type="EC" id="3.4.16.-" evidence="6"/>
<dbReference type="PANTHER" id="PTHR11802">
    <property type="entry name" value="SERINE PROTEASE FAMILY S10 SERINE CARBOXYPEPTIDASE"/>
    <property type="match status" value="1"/>
</dbReference>
<dbReference type="GO" id="GO:0000324">
    <property type="term" value="C:fungal-type vacuole"/>
    <property type="evidence" value="ECO:0007669"/>
    <property type="project" value="TreeGrafter"/>
</dbReference>
<evidence type="ECO:0000256" key="6">
    <source>
        <dbReference type="RuleBase" id="RU361156"/>
    </source>
</evidence>
<gene>
    <name evidence="7" type="ORF">BDV96DRAFT_592533</name>
</gene>